<dbReference type="AlphaFoldDB" id="A0A261S0G4"/>
<sequence length="89" mass="9956">MQRVITENQIPTGDFRQVKYVGAIKDGLDDGNSTPVWSMEPDSPYVHQFSAKPIENWTEVMIDVADPASPDTLSRLKRAVEARLVQQLG</sequence>
<dbReference type="RefSeq" id="WP_094855256.1">
    <property type="nucleotide sequence ID" value="NZ_NEVM01000005.1"/>
</dbReference>
<protein>
    <submittedName>
        <fullName evidence="1">Uncharacterized protein</fullName>
    </submittedName>
</protein>
<name>A0A261S0G4_9BORD</name>
<dbReference type="Proteomes" id="UP000216020">
    <property type="component" value="Unassembled WGS sequence"/>
</dbReference>
<evidence type="ECO:0000313" key="1">
    <source>
        <dbReference type="EMBL" id="OZI30834.1"/>
    </source>
</evidence>
<reference evidence="2" key="1">
    <citation type="submission" date="2017-05" db="EMBL/GenBank/DDBJ databases">
        <title>Complete and WGS of Bordetella genogroups.</title>
        <authorList>
            <person name="Spilker T."/>
            <person name="Lipuma J."/>
        </authorList>
    </citation>
    <scope>NUCLEOTIDE SEQUENCE [LARGE SCALE GENOMIC DNA]</scope>
    <source>
        <strain evidence="2">AU16122</strain>
    </source>
</reference>
<organism evidence="1 2">
    <name type="scientific">Bordetella genomosp. 10</name>
    <dbReference type="NCBI Taxonomy" id="1416804"/>
    <lineage>
        <taxon>Bacteria</taxon>
        <taxon>Pseudomonadati</taxon>
        <taxon>Pseudomonadota</taxon>
        <taxon>Betaproteobacteria</taxon>
        <taxon>Burkholderiales</taxon>
        <taxon>Alcaligenaceae</taxon>
        <taxon>Bordetella</taxon>
    </lineage>
</organism>
<dbReference type="EMBL" id="NEVM01000005">
    <property type="protein sequence ID" value="OZI30834.1"/>
    <property type="molecule type" value="Genomic_DNA"/>
</dbReference>
<dbReference type="OrthoDB" id="8636984at2"/>
<keyword evidence="2" id="KW-1185">Reference proteome</keyword>
<gene>
    <name evidence="1" type="ORF">CAL29_22935</name>
</gene>
<evidence type="ECO:0000313" key="2">
    <source>
        <dbReference type="Proteomes" id="UP000216020"/>
    </source>
</evidence>
<comment type="caution">
    <text evidence="1">The sequence shown here is derived from an EMBL/GenBank/DDBJ whole genome shotgun (WGS) entry which is preliminary data.</text>
</comment>
<accession>A0A261S0G4</accession>
<proteinExistence type="predicted"/>